<protein>
    <submittedName>
        <fullName evidence="1">Predicted protein</fullName>
    </submittedName>
</protein>
<dbReference type="AlphaFoldDB" id="E5A9B4"/>
<gene>
    <name evidence="1" type="ORF">LEMA_uP013850.1</name>
</gene>
<evidence type="ECO:0000313" key="2">
    <source>
        <dbReference type="Proteomes" id="UP000002668"/>
    </source>
</evidence>
<proteinExistence type="predicted"/>
<dbReference type="VEuPathDB" id="FungiDB:LEMA_uP013850.1"/>
<dbReference type="HOGENOM" id="CLU_3014634_0_0_1"/>
<sequence length="56" mass="6314">MYLYLGRVGDRGPPGPPSLKTAPEKRKNGVACFKFSGKNGKKWRDFPGGWDVWRGF</sequence>
<evidence type="ECO:0000313" key="1">
    <source>
        <dbReference type="EMBL" id="CBY00255.1"/>
    </source>
</evidence>
<reference evidence="2" key="1">
    <citation type="journal article" date="2011" name="Nat. Commun.">
        <title>Effector diversification within compartments of the Leptosphaeria maculans genome affected by Repeat-Induced Point mutations.</title>
        <authorList>
            <person name="Rouxel T."/>
            <person name="Grandaubert J."/>
            <person name="Hane J.K."/>
            <person name="Hoede C."/>
            <person name="van de Wouw A.P."/>
            <person name="Couloux A."/>
            <person name="Dominguez V."/>
            <person name="Anthouard V."/>
            <person name="Bally P."/>
            <person name="Bourras S."/>
            <person name="Cozijnsen A.J."/>
            <person name="Ciuffetti L.M."/>
            <person name="Degrave A."/>
            <person name="Dilmaghani A."/>
            <person name="Duret L."/>
            <person name="Fudal I."/>
            <person name="Goodwin S.B."/>
            <person name="Gout L."/>
            <person name="Glaser N."/>
            <person name="Linglin J."/>
            <person name="Kema G.H.J."/>
            <person name="Lapalu N."/>
            <person name="Lawrence C.B."/>
            <person name="May K."/>
            <person name="Meyer M."/>
            <person name="Ollivier B."/>
            <person name="Poulain J."/>
            <person name="Schoch C.L."/>
            <person name="Simon A."/>
            <person name="Spatafora J.W."/>
            <person name="Stachowiak A."/>
            <person name="Turgeon B.G."/>
            <person name="Tyler B.M."/>
            <person name="Vincent D."/>
            <person name="Weissenbach J."/>
            <person name="Amselem J."/>
            <person name="Quesneville H."/>
            <person name="Oliver R.P."/>
            <person name="Wincker P."/>
            <person name="Balesdent M.-H."/>
            <person name="Howlett B.J."/>
        </authorList>
    </citation>
    <scope>NUCLEOTIDE SEQUENCE [LARGE SCALE GENOMIC DNA]</scope>
    <source>
        <strain evidence="2">JN3 / isolate v23.1.3 / race Av1-4-5-6-7-8</strain>
    </source>
</reference>
<accession>E5A9B4</accession>
<name>E5A9B4_LEPMJ</name>
<keyword evidence="2" id="KW-1185">Reference proteome</keyword>
<dbReference type="EMBL" id="FP929138">
    <property type="protein sequence ID" value="CBY00255.1"/>
    <property type="molecule type" value="Genomic_DNA"/>
</dbReference>
<dbReference type="Proteomes" id="UP000002668">
    <property type="component" value="Genome"/>
</dbReference>
<dbReference type="InParanoid" id="E5A9B4"/>
<organism evidence="2">
    <name type="scientific">Leptosphaeria maculans (strain JN3 / isolate v23.1.3 / race Av1-4-5-6-7-8)</name>
    <name type="common">Blackleg fungus</name>
    <name type="synonym">Phoma lingam</name>
    <dbReference type="NCBI Taxonomy" id="985895"/>
    <lineage>
        <taxon>Eukaryota</taxon>
        <taxon>Fungi</taxon>
        <taxon>Dikarya</taxon>
        <taxon>Ascomycota</taxon>
        <taxon>Pezizomycotina</taxon>
        <taxon>Dothideomycetes</taxon>
        <taxon>Pleosporomycetidae</taxon>
        <taxon>Pleosporales</taxon>
        <taxon>Pleosporineae</taxon>
        <taxon>Leptosphaeriaceae</taxon>
        <taxon>Plenodomus</taxon>
        <taxon>Plenodomus lingam/Leptosphaeria maculans species complex</taxon>
    </lineage>
</organism>